<gene>
    <name evidence="6" type="ORF">EKH80_12135</name>
</gene>
<dbReference type="InterPro" id="IPR000887">
    <property type="entry name" value="Aldlse_KDPG_KHG"/>
</dbReference>
<evidence type="ECO:0000313" key="6">
    <source>
        <dbReference type="EMBL" id="RUL74836.1"/>
    </source>
</evidence>
<dbReference type="AlphaFoldDB" id="A0A3S0PN44"/>
<sequence>MIGAWLDALPLVAILRGIRPEEALDIGNALAGAQFRLIEVPLNSPEPFESIRLLSAQLGQHCLIGAGTVLQPEQVTQVAAAGGRLIVMPHADVRVITAAKRAGMYCVPGVATPTEAFAAIQAGADALKLFPAELLAPPVLKAWRAVMPRELAMLPVGGITPENMASYIAAGANGFGLGSALYAPGRDADDVGRRAHAFAQAWKSSLQGNPA</sequence>
<proteinExistence type="inferred from homology"/>
<reference evidence="6 7" key="1">
    <citation type="submission" date="2018-12" db="EMBL/GenBank/DDBJ databases">
        <title>Dyella dinghuensis sp. nov. DHOA06 and Dyella choica sp. nov. 4M-K27, isolated from forest soil.</title>
        <authorList>
            <person name="Qiu L.-H."/>
            <person name="Gao Z.-H."/>
        </authorList>
    </citation>
    <scope>NUCLEOTIDE SEQUENCE [LARGE SCALE GENOMIC DNA]</scope>
    <source>
        <strain evidence="6 7">4M-K27</strain>
    </source>
</reference>
<keyword evidence="5" id="KW-0119">Carbohydrate metabolism</keyword>
<comment type="similarity">
    <text evidence="2">Belongs to the KHG/KDPG aldolase family.</text>
</comment>
<dbReference type="RefSeq" id="WP_126685032.1">
    <property type="nucleotide sequence ID" value="NZ_RYYV01000008.1"/>
</dbReference>
<dbReference type="NCBIfam" id="NF006600">
    <property type="entry name" value="PRK09140.1"/>
    <property type="match status" value="1"/>
</dbReference>
<dbReference type="GO" id="GO:0016829">
    <property type="term" value="F:lyase activity"/>
    <property type="evidence" value="ECO:0007669"/>
    <property type="project" value="UniProtKB-KW"/>
</dbReference>
<evidence type="ECO:0000256" key="1">
    <source>
        <dbReference type="ARBA" id="ARBA00004761"/>
    </source>
</evidence>
<accession>A0A3S0PN44</accession>
<dbReference type="PANTHER" id="PTHR30246">
    <property type="entry name" value="2-KETO-3-DEOXY-6-PHOSPHOGLUCONATE ALDOLASE"/>
    <property type="match status" value="1"/>
</dbReference>
<dbReference type="CDD" id="cd00452">
    <property type="entry name" value="KDPG_aldolase"/>
    <property type="match status" value="1"/>
</dbReference>
<dbReference type="Pfam" id="PF01081">
    <property type="entry name" value="Aldolase"/>
    <property type="match status" value="1"/>
</dbReference>
<dbReference type="OrthoDB" id="8590323at2"/>
<name>A0A3S0PN44_9GAMM</name>
<evidence type="ECO:0000256" key="2">
    <source>
        <dbReference type="ARBA" id="ARBA00006906"/>
    </source>
</evidence>
<dbReference type="Gene3D" id="3.20.20.70">
    <property type="entry name" value="Aldolase class I"/>
    <property type="match status" value="1"/>
</dbReference>
<dbReference type="InterPro" id="IPR013785">
    <property type="entry name" value="Aldolase_TIM"/>
</dbReference>
<evidence type="ECO:0000256" key="5">
    <source>
        <dbReference type="ARBA" id="ARBA00023277"/>
    </source>
</evidence>
<dbReference type="PANTHER" id="PTHR30246:SF1">
    <property type="entry name" value="2-DEHYDRO-3-DEOXY-6-PHOSPHOGALACTONATE ALDOLASE-RELATED"/>
    <property type="match status" value="1"/>
</dbReference>
<dbReference type="SUPFAM" id="SSF51569">
    <property type="entry name" value="Aldolase"/>
    <property type="match status" value="1"/>
</dbReference>
<protein>
    <submittedName>
        <fullName evidence="6">2-dehydro-3-deoxy-6-phosphogalactonate aldolase</fullName>
    </submittedName>
</protein>
<evidence type="ECO:0000256" key="3">
    <source>
        <dbReference type="ARBA" id="ARBA00011233"/>
    </source>
</evidence>
<organism evidence="6 7">
    <name type="scientific">Dyella choica</name>
    <dbReference type="NCBI Taxonomy" id="1927959"/>
    <lineage>
        <taxon>Bacteria</taxon>
        <taxon>Pseudomonadati</taxon>
        <taxon>Pseudomonadota</taxon>
        <taxon>Gammaproteobacteria</taxon>
        <taxon>Lysobacterales</taxon>
        <taxon>Rhodanobacteraceae</taxon>
        <taxon>Dyella</taxon>
    </lineage>
</organism>
<dbReference type="Proteomes" id="UP000274358">
    <property type="component" value="Unassembled WGS sequence"/>
</dbReference>
<comment type="pathway">
    <text evidence="1">Carbohydrate acid metabolism.</text>
</comment>
<comment type="subunit">
    <text evidence="3">Homotrimer.</text>
</comment>
<keyword evidence="7" id="KW-1185">Reference proteome</keyword>
<dbReference type="EMBL" id="RYYV01000008">
    <property type="protein sequence ID" value="RUL74836.1"/>
    <property type="molecule type" value="Genomic_DNA"/>
</dbReference>
<evidence type="ECO:0000256" key="4">
    <source>
        <dbReference type="ARBA" id="ARBA00023239"/>
    </source>
</evidence>
<evidence type="ECO:0000313" key="7">
    <source>
        <dbReference type="Proteomes" id="UP000274358"/>
    </source>
</evidence>
<comment type="caution">
    <text evidence="6">The sequence shown here is derived from an EMBL/GenBank/DDBJ whole genome shotgun (WGS) entry which is preliminary data.</text>
</comment>
<keyword evidence="4" id="KW-0456">Lyase</keyword>